<feature type="transmembrane region" description="Helical" evidence="1">
    <location>
        <begin position="83"/>
        <end position="104"/>
    </location>
</feature>
<reference evidence="2 3" key="1">
    <citation type="submission" date="2019-06" db="EMBL/GenBank/DDBJ databases">
        <authorList>
            <person name="Li J."/>
        </authorList>
    </citation>
    <scope>NUCLEOTIDE SEQUENCE [LARGE SCALE GENOMIC DNA]</scope>
    <source>
        <strain evidence="2 3">LMG 28165</strain>
    </source>
</reference>
<proteinExistence type="predicted"/>
<dbReference type="RefSeq" id="WP_139466362.1">
    <property type="nucleotide sequence ID" value="NZ_VDHJ01000017.1"/>
</dbReference>
<sequence>MEGRQRIRGLSLAQVNARDAAITSAVRALISASLAILFLYVSHSRAPVVGTLAGTLVFALMLLDACAVIWYANLAHVRGLKRVFAVLMPQGAIALVGMLYFGVSSFPEPLGTTARAAWWLVGLWSLHGLFGLLGGAVEVSSRLAGALQLVAGVGLGAYLWPRPHTLLELAVPVAAACIVVTAGHLSAAIASGQEVGLRLRTLL</sequence>
<feature type="transmembrane region" description="Helical" evidence="1">
    <location>
        <begin position="48"/>
        <end position="71"/>
    </location>
</feature>
<evidence type="ECO:0000313" key="3">
    <source>
        <dbReference type="Proteomes" id="UP000312032"/>
    </source>
</evidence>
<feature type="transmembrane region" description="Helical" evidence="1">
    <location>
        <begin position="143"/>
        <end position="160"/>
    </location>
</feature>
<keyword evidence="1" id="KW-0472">Membrane</keyword>
<evidence type="ECO:0000313" key="2">
    <source>
        <dbReference type="EMBL" id="TNL94859.1"/>
    </source>
</evidence>
<evidence type="ECO:0000256" key="1">
    <source>
        <dbReference type="SAM" id="Phobius"/>
    </source>
</evidence>
<dbReference type="AlphaFoldDB" id="A0A5C4U300"/>
<gene>
    <name evidence="2" type="ORF">FHE74_09930</name>
</gene>
<keyword evidence="3" id="KW-1185">Reference proteome</keyword>
<comment type="caution">
    <text evidence="2">The sequence shown here is derived from an EMBL/GenBank/DDBJ whole genome shotgun (WGS) entry which is preliminary data.</text>
</comment>
<feature type="transmembrane region" description="Helical" evidence="1">
    <location>
        <begin position="21"/>
        <end position="42"/>
    </location>
</feature>
<dbReference type="Proteomes" id="UP000312032">
    <property type="component" value="Unassembled WGS sequence"/>
</dbReference>
<keyword evidence="1" id="KW-0812">Transmembrane</keyword>
<feature type="transmembrane region" description="Helical" evidence="1">
    <location>
        <begin position="166"/>
        <end position="190"/>
    </location>
</feature>
<organism evidence="2 3">
    <name type="scientific">Corynebacterium tapiri</name>
    <dbReference type="NCBI Taxonomy" id="1448266"/>
    <lineage>
        <taxon>Bacteria</taxon>
        <taxon>Bacillati</taxon>
        <taxon>Actinomycetota</taxon>
        <taxon>Actinomycetes</taxon>
        <taxon>Mycobacteriales</taxon>
        <taxon>Corynebacteriaceae</taxon>
        <taxon>Corynebacterium</taxon>
    </lineage>
</organism>
<protein>
    <submittedName>
        <fullName evidence="2">Uncharacterized protein</fullName>
    </submittedName>
</protein>
<keyword evidence="1" id="KW-1133">Transmembrane helix</keyword>
<feature type="transmembrane region" description="Helical" evidence="1">
    <location>
        <begin position="116"/>
        <end position="136"/>
    </location>
</feature>
<dbReference type="EMBL" id="VDHJ01000017">
    <property type="protein sequence ID" value="TNL94859.1"/>
    <property type="molecule type" value="Genomic_DNA"/>
</dbReference>
<accession>A0A5C4U300</accession>
<name>A0A5C4U300_9CORY</name>